<dbReference type="GeneID" id="17302674"/>
<evidence type="ECO:0000313" key="9">
    <source>
        <dbReference type="EnsemblProtists" id="EKX45964"/>
    </source>
</evidence>
<dbReference type="PaxDb" id="55529-EKX45964"/>
<sequence length="421" mass="46426">MAEIVEMMHLATQIHDTILEDGDELDKGNQAHKMYGSTTAGNKVSILAGDFLLSRASVLSASLKNVAIVEAVAFALQSLMEGQVQLHRPTSDQPSLNLYIKSTRRRGGMLLAKGCESVALLTGYKQGDQMTEAAKEYGLNLGIAYQILQDLKVTEHNYAKALQKVQKERAQELNVPLQTAGPLLYAAVLFPELHDLAKRGFQNVSEIIHARSLIDRCDAINGMRRMANYHATLALEALEQFPASEAKEALKVLVHYALEQEQPRLVRANYSPDGSFVRNSASSASAHAVLERSESVAKQELYGALDRLYGRARLGVNLVKDSLVWGVMGLRNRASNDINRLHRVAIRDAVLLYGKGVDVPSVVKFVNEQCAFKVSALEVEKMLHEEIQWQLRNGIETAEDIDILAGKGVSVPEWPGEEKMA</sequence>
<dbReference type="GO" id="GO:0006744">
    <property type="term" value="P:ubiquinone biosynthetic process"/>
    <property type="evidence" value="ECO:0007669"/>
    <property type="project" value="TreeGrafter"/>
</dbReference>
<evidence type="ECO:0000256" key="4">
    <source>
        <dbReference type="ARBA" id="ARBA00022723"/>
    </source>
</evidence>
<dbReference type="CDD" id="cd00867">
    <property type="entry name" value="Trans_IPPS"/>
    <property type="match status" value="1"/>
</dbReference>
<evidence type="ECO:0000256" key="2">
    <source>
        <dbReference type="ARBA" id="ARBA00006706"/>
    </source>
</evidence>
<dbReference type="GO" id="GO:0008299">
    <property type="term" value="P:isoprenoid biosynthetic process"/>
    <property type="evidence" value="ECO:0007669"/>
    <property type="project" value="UniProtKB-KW"/>
</dbReference>
<dbReference type="EMBL" id="JH992996">
    <property type="protein sequence ID" value="EKX45964.1"/>
    <property type="molecule type" value="Genomic_DNA"/>
</dbReference>
<comment type="cofactor">
    <cofactor evidence="1">
        <name>Mg(2+)</name>
        <dbReference type="ChEBI" id="CHEBI:18420"/>
    </cofactor>
</comment>
<reference evidence="10" key="2">
    <citation type="submission" date="2012-11" db="EMBL/GenBank/DDBJ databases">
        <authorList>
            <person name="Kuo A."/>
            <person name="Curtis B.A."/>
            <person name="Tanifuji G."/>
            <person name="Burki F."/>
            <person name="Gruber A."/>
            <person name="Irimia M."/>
            <person name="Maruyama S."/>
            <person name="Arias M.C."/>
            <person name="Ball S.G."/>
            <person name="Gile G.H."/>
            <person name="Hirakawa Y."/>
            <person name="Hopkins J.F."/>
            <person name="Rensing S.A."/>
            <person name="Schmutz J."/>
            <person name="Symeonidi A."/>
            <person name="Elias M."/>
            <person name="Eveleigh R.J."/>
            <person name="Herman E.K."/>
            <person name="Klute M.J."/>
            <person name="Nakayama T."/>
            <person name="Obornik M."/>
            <person name="Reyes-Prieto A."/>
            <person name="Armbrust E.V."/>
            <person name="Aves S.J."/>
            <person name="Beiko R.G."/>
            <person name="Coutinho P."/>
            <person name="Dacks J.B."/>
            <person name="Durnford D.G."/>
            <person name="Fast N.M."/>
            <person name="Green B.R."/>
            <person name="Grisdale C."/>
            <person name="Hempe F."/>
            <person name="Henrissat B."/>
            <person name="Hoppner M.P."/>
            <person name="Ishida K.-I."/>
            <person name="Kim E."/>
            <person name="Koreny L."/>
            <person name="Kroth P.G."/>
            <person name="Liu Y."/>
            <person name="Malik S.-B."/>
            <person name="Maier U.G."/>
            <person name="McRose D."/>
            <person name="Mock T."/>
            <person name="Neilson J.A."/>
            <person name="Onodera N.T."/>
            <person name="Poole A.M."/>
            <person name="Pritham E.J."/>
            <person name="Richards T.A."/>
            <person name="Rocap G."/>
            <person name="Roy S.W."/>
            <person name="Sarai C."/>
            <person name="Schaack S."/>
            <person name="Shirato S."/>
            <person name="Slamovits C.H."/>
            <person name="Spencer D.F."/>
            <person name="Suzuki S."/>
            <person name="Worden A.Z."/>
            <person name="Zauner S."/>
            <person name="Barry K."/>
            <person name="Bell C."/>
            <person name="Bharti A.K."/>
            <person name="Crow J.A."/>
            <person name="Grimwood J."/>
            <person name="Kramer R."/>
            <person name="Lindquist E."/>
            <person name="Lucas S."/>
            <person name="Salamov A."/>
            <person name="McFadden G.I."/>
            <person name="Lane C.E."/>
            <person name="Keeling P.J."/>
            <person name="Gray M.W."/>
            <person name="Grigoriev I.V."/>
            <person name="Archibald J.M."/>
        </authorList>
    </citation>
    <scope>NUCLEOTIDE SEQUENCE</scope>
    <source>
        <strain evidence="10">CCMP2712</strain>
    </source>
</reference>
<dbReference type="RefSeq" id="XP_005832944.1">
    <property type="nucleotide sequence ID" value="XM_005832887.1"/>
</dbReference>
<dbReference type="OrthoDB" id="9983019at2759"/>
<keyword evidence="5" id="KW-0460">Magnesium</keyword>
<evidence type="ECO:0000313" key="10">
    <source>
        <dbReference type="Proteomes" id="UP000011087"/>
    </source>
</evidence>
<dbReference type="GO" id="GO:0046872">
    <property type="term" value="F:metal ion binding"/>
    <property type="evidence" value="ECO:0007669"/>
    <property type="project" value="UniProtKB-KW"/>
</dbReference>
<organism evidence="8">
    <name type="scientific">Guillardia theta (strain CCMP2712)</name>
    <name type="common">Cryptophyte</name>
    <dbReference type="NCBI Taxonomy" id="905079"/>
    <lineage>
        <taxon>Eukaryota</taxon>
        <taxon>Cryptophyceae</taxon>
        <taxon>Pyrenomonadales</taxon>
        <taxon>Geminigeraceae</taxon>
        <taxon>Guillardia</taxon>
    </lineage>
</organism>
<keyword evidence="6" id="KW-0414">Isoprene biosynthesis</keyword>
<comment type="similarity">
    <text evidence="2 7">Belongs to the FPP/GGPP synthase family.</text>
</comment>
<dbReference type="STRING" id="905079.L1JCW7"/>
<keyword evidence="4" id="KW-0479">Metal-binding</keyword>
<dbReference type="InterPro" id="IPR000092">
    <property type="entry name" value="Polyprenyl_synt"/>
</dbReference>
<dbReference type="KEGG" id="gtt:GUITHDRAFT_86821"/>
<evidence type="ECO:0000256" key="3">
    <source>
        <dbReference type="ARBA" id="ARBA00022679"/>
    </source>
</evidence>
<keyword evidence="10" id="KW-1185">Reference proteome</keyword>
<dbReference type="HOGENOM" id="CLU_652919_0_0_1"/>
<dbReference type="Proteomes" id="UP000011087">
    <property type="component" value="Unassembled WGS sequence"/>
</dbReference>
<evidence type="ECO:0000313" key="8">
    <source>
        <dbReference type="EMBL" id="EKX45964.1"/>
    </source>
</evidence>
<evidence type="ECO:0000256" key="6">
    <source>
        <dbReference type="ARBA" id="ARBA00023229"/>
    </source>
</evidence>
<dbReference type="GO" id="GO:0004659">
    <property type="term" value="F:prenyltransferase activity"/>
    <property type="evidence" value="ECO:0007669"/>
    <property type="project" value="InterPro"/>
</dbReference>
<accession>L1JCW7</accession>
<reference evidence="9" key="3">
    <citation type="submission" date="2016-03" db="UniProtKB">
        <authorList>
            <consortium name="EnsemblProtists"/>
        </authorList>
    </citation>
    <scope>IDENTIFICATION</scope>
</reference>
<name>L1JCW7_GUITC</name>
<dbReference type="Pfam" id="PF00348">
    <property type="entry name" value="polyprenyl_synt"/>
    <property type="match status" value="1"/>
</dbReference>
<gene>
    <name evidence="8" type="ORF">GUITHDRAFT_86821</name>
</gene>
<reference evidence="8 10" key="1">
    <citation type="journal article" date="2012" name="Nature">
        <title>Algal genomes reveal evolutionary mosaicism and the fate of nucleomorphs.</title>
        <authorList>
            <consortium name="DOE Joint Genome Institute"/>
            <person name="Curtis B.A."/>
            <person name="Tanifuji G."/>
            <person name="Burki F."/>
            <person name="Gruber A."/>
            <person name="Irimia M."/>
            <person name="Maruyama S."/>
            <person name="Arias M.C."/>
            <person name="Ball S.G."/>
            <person name="Gile G.H."/>
            <person name="Hirakawa Y."/>
            <person name="Hopkins J.F."/>
            <person name="Kuo A."/>
            <person name="Rensing S.A."/>
            <person name="Schmutz J."/>
            <person name="Symeonidi A."/>
            <person name="Elias M."/>
            <person name="Eveleigh R.J."/>
            <person name="Herman E.K."/>
            <person name="Klute M.J."/>
            <person name="Nakayama T."/>
            <person name="Obornik M."/>
            <person name="Reyes-Prieto A."/>
            <person name="Armbrust E.V."/>
            <person name="Aves S.J."/>
            <person name="Beiko R.G."/>
            <person name="Coutinho P."/>
            <person name="Dacks J.B."/>
            <person name="Durnford D.G."/>
            <person name="Fast N.M."/>
            <person name="Green B.R."/>
            <person name="Grisdale C.J."/>
            <person name="Hempel F."/>
            <person name="Henrissat B."/>
            <person name="Hoppner M.P."/>
            <person name="Ishida K."/>
            <person name="Kim E."/>
            <person name="Koreny L."/>
            <person name="Kroth P.G."/>
            <person name="Liu Y."/>
            <person name="Malik S.B."/>
            <person name="Maier U.G."/>
            <person name="McRose D."/>
            <person name="Mock T."/>
            <person name="Neilson J.A."/>
            <person name="Onodera N.T."/>
            <person name="Poole A.M."/>
            <person name="Pritham E.J."/>
            <person name="Richards T.A."/>
            <person name="Rocap G."/>
            <person name="Roy S.W."/>
            <person name="Sarai C."/>
            <person name="Schaack S."/>
            <person name="Shirato S."/>
            <person name="Slamovits C.H."/>
            <person name="Spencer D.F."/>
            <person name="Suzuki S."/>
            <person name="Worden A.Z."/>
            <person name="Zauner S."/>
            <person name="Barry K."/>
            <person name="Bell C."/>
            <person name="Bharti A.K."/>
            <person name="Crow J.A."/>
            <person name="Grimwood J."/>
            <person name="Kramer R."/>
            <person name="Lindquist E."/>
            <person name="Lucas S."/>
            <person name="Salamov A."/>
            <person name="McFadden G.I."/>
            <person name="Lane C.E."/>
            <person name="Keeling P.J."/>
            <person name="Gray M.W."/>
            <person name="Grigoriev I.V."/>
            <person name="Archibald J.M."/>
        </authorList>
    </citation>
    <scope>NUCLEOTIDE SEQUENCE</scope>
    <source>
        <strain evidence="8 10">CCMP2712</strain>
    </source>
</reference>
<dbReference type="GO" id="GO:1990234">
    <property type="term" value="C:transferase complex"/>
    <property type="evidence" value="ECO:0007669"/>
    <property type="project" value="TreeGrafter"/>
</dbReference>
<proteinExistence type="inferred from homology"/>
<evidence type="ECO:0000256" key="1">
    <source>
        <dbReference type="ARBA" id="ARBA00001946"/>
    </source>
</evidence>
<evidence type="ECO:0000256" key="7">
    <source>
        <dbReference type="RuleBase" id="RU004466"/>
    </source>
</evidence>
<dbReference type="AlphaFoldDB" id="L1JCW7"/>
<dbReference type="PANTHER" id="PTHR12001:SF69">
    <property type="entry name" value="ALL TRANS-POLYPRENYL-DIPHOSPHATE SYNTHASE PDSS1"/>
    <property type="match status" value="1"/>
</dbReference>
<protein>
    <submittedName>
        <fullName evidence="8 9">Uncharacterized protein</fullName>
    </submittedName>
</protein>
<dbReference type="SUPFAM" id="SSF48576">
    <property type="entry name" value="Terpenoid synthases"/>
    <property type="match status" value="1"/>
</dbReference>
<dbReference type="EnsemblProtists" id="EKX45964">
    <property type="protein sequence ID" value="EKX45964"/>
    <property type="gene ID" value="GUITHDRAFT_86821"/>
</dbReference>
<dbReference type="PANTHER" id="PTHR12001">
    <property type="entry name" value="GERANYLGERANYL PYROPHOSPHATE SYNTHASE"/>
    <property type="match status" value="1"/>
</dbReference>
<evidence type="ECO:0000256" key="5">
    <source>
        <dbReference type="ARBA" id="ARBA00022842"/>
    </source>
</evidence>
<keyword evidence="3 7" id="KW-0808">Transferase</keyword>
<dbReference type="InterPro" id="IPR008949">
    <property type="entry name" value="Isoprenoid_synthase_dom_sf"/>
</dbReference>
<dbReference type="eggNOG" id="KOG0776">
    <property type="taxonomic scope" value="Eukaryota"/>
</dbReference>
<dbReference type="Gene3D" id="1.10.600.10">
    <property type="entry name" value="Farnesyl Diphosphate Synthase"/>
    <property type="match status" value="1"/>
</dbReference>